<sequence>MIYFFRNKKPQIDKSCFIAPSADIIGSVYAEEFSSFWYGSVVRGDDNSIYIGRCSNIQDNCVVHAGKDENNDVIIGSNVTIGHGSIIHGCKILSNTLIGMGSIILDGAKIGENTIIGANSMITKNKEIPSGVMCFGSPAKIIRKITKEEYEYVKNSAHEYEEMVKEFINAK</sequence>
<dbReference type="SUPFAM" id="SSF51161">
    <property type="entry name" value="Trimeric LpxA-like enzymes"/>
    <property type="match status" value="1"/>
</dbReference>
<dbReference type="InterPro" id="IPR047324">
    <property type="entry name" value="LbH_gamma_CA-like"/>
</dbReference>
<name>A0A386H3P1_9CLOT</name>
<organism evidence="1 2">
    <name type="scientific">Clostridium fermenticellae</name>
    <dbReference type="NCBI Taxonomy" id="2068654"/>
    <lineage>
        <taxon>Bacteria</taxon>
        <taxon>Bacillati</taxon>
        <taxon>Bacillota</taxon>
        <taxon>Clostridia</taxon>
        <taxon>Eubacteriales</taxon>
        <taxon>Clostridiaceae</taxon>
        <taxon>Clostridium</taxon>
    </lineage>
</organism>
<accession>A0A386H3P1</accession>
<keyword evidence="2" id="KW-1185">Reference proteome</keyword>
<dbReference type="InterPro" id="IPR050484">
    <property type="entry name" value="Transf_Hexapept/Carb_Anhydrase"/>
</dbReference>
<dbReference type="InterPro" id="IPR011004">
    <property type="entry name" value="Trimer_LpxA-like_sf"/>
</dbReference>
<dbReference type="CDD" id="cd04645">
    <property type="entry name" value="LbH_gamma_CA_like"/>
    <property type="match status" value="1"/>
</dbReference>
<dbReference type="OrthoDB" id="9803036at2"/>
<dbReference type="PANTHER" id="PTHR13061">
    <property type="entry name" value="DYNACTIN SUBUNIT P25"/>
    <property type="match status" value="1"/>
</dbReference>
<dbReference type="EMBL" id="CP032416">
    <property type="protein sequence ID" value="AYD40337.1"/>
    <property type="molecule type" value="Genomic_DNA"/>
</dbReference>
<dbReference type="PANTHER" id="PTHR13061:SF29">
    <property type="entry name" value="GAMMA CARBONIC ANHYDRASE-LIKE 1, MITOCHONDRIAL-RELATED"/>
    <property type="match status" value="1"/>
</dbReference>
<protein>
    <submittedName>
        <fullName evidence="1">Gamma carbonic anhydrase family protein</fullName>
    </submittedName>
</protein>
<dbReference type="Gene3D" id="2.160.10.10">
    <property type="entry name" value="Hexapeptide repeat proteins"/>
    <property type="match status" value="1"/>
</dbReference>
<dbReference type="Proteomes" id="UP000266301">
    <property type="component" value="Chromosome"/>
</dbReference>
<gene>
    <name evidence="1" type="ORF">D4Z93_07295</name>
</gene>
<evidence type="ECO:0000313" key="1">
    <source>
        <dbReference type="EMBL" id="AYD40337.1"/>
    </source>
</evidence>
<evidence type="ECO:0000313" key="2">
    <source>
        <dbReference type="Proteomes" id="UP000266301"/>
    </source>
</evidence>
<dbReference type="InterPro" id="IPR001451">
    <property type="entry name" value="Hexapep"/>
</dbReference>
<dbReference type="RefSeq" id="WP_119971916.1">
    <property type="nucleotide sequence ID" value="NZ_CP032416.1"/>
</dbReference>
<dbReference type="KEGG" id="cfer:D4Z93_07295"/>
<proteinExistence type="predicted"/>
<reference evidence="1 2" key="1">
    <citation type="journal article" date="2019" name="Int. J. Syst. Evol. Microbiol.">
        <title>Clostridium fermenticellae sp. nov., isolated from the mud in a fermentation cellar for the production of the Chinese liquor, baijiu.</title>
        <authorList>
            <person name="Xu P.X."/>
            <person name="Chai L.J."/>
            <person name="Qiu T."/>
            <person name="Zhang X.J."/>
            <person name="Lu Z.M."/>
            <person name="Xiao C."/>
            <person name="Wang S.T."/>
            <person name="Shen C.H."/>
            <person name="Shi J.S."/>
            <person name="Xu Z.H."/>
        </authorList>
    </citation>
    <scope>NUCLEOTIDE SEQUENCE [LARGE SCALE GENOMIC DNA]</scope>
    <source>
        <strain evidence="1 2">JN500901</strain>
    </source>
</reference>
<dbReference type="AlphaFoldDB" id="A0A386H3P1"/>
<dbReference type="Pfam" id="PF00132">
    <property type="entry name" value="Hexapep"/>
    <property type="match status" value="1"/>
</dbReference>